<name>A0A2R7Y607_9CREN</name>
<keyword evidence="1" id="KW-0472">Membrane</keyword>
<organism evidence="2 3">
    <name type="scientific">Zestosphaera tikiterensis</name>
    <dbReference type="NCBI Taxonomy" id="1973259"/>
    <lineage>
        <taxon>Archaea</taxon>
        <taxon>Thermoproteota</taxon>
        <taxon>Thermoprotei</taxon>
        <taxon>Desulfurococcales</taxon>
        <taxon>Desulfurococcaceae</taxon>
        <taxon>Zestosphaera</taxon>
    </lineage>
</organism>
<protein>
    <submittedName>
        <fullName evidence="2">Uncharacterized protein</fullName>
    </submittedName>
</protein>
<evidence type="ECO:0000313" key="3">
    <source>
        <dbReference type="Proteomes" id="UP000244093"/>
    </source>
</evidence>
<dbReference type="Proteomes" id="UP000244093">
    <property type="component" value="Unassembled WGS sequence"/>
</dbReference>
<dbReference type="EMBL" id="NBVN01000003">
    <property type="protein sequence ID" value="PUA32809.1"/>
    <property type="molecule type" value="Genomic_DNA"/>
</dbReference>
<keyword evidence="1" id="KW-1133">Transmembrane helix</keyword>
<feature type="transmembrane region" description="Helical" evidence="1">
    <location>
        <begin position="43"/>
        <end position="61"/>
    </location>
</feature>
<evidence type="ECO:0000256" key="1">
    <source>
        <dbReference type="SAM" id="Phobius"/>
    </source>
</evidence>
<comment type="caution">
    <text evidence="2">The sequence shown here is derived from an EMBL/GenBank/DDBJ whole genome shotgun (WGS) entry which is preliminary data.</text>
</comment>
<reference evidence="2 3" key="1">
    <citation type="journal article" date="2018" name="Syst. Appl. Microbiol.">
        <title>A new symbiotic nanoarchaeote (Candidatus Nanoclepta minutus) and its host (Zestosphaera tikiterensis gen. nov., sp. nov.) from a New Zealand hot spring.</title>
        <authorList>
            <person name="St John E."/>
            <person name="Liu Y."/>
            <person name="Podar M."/>
            <person name="Stott M.B."/>
            <person name="Meneghin J."/>
            <person name="Chen Z."/>
            <person name="Lagutin K."/>
            <person name="Mitchell K."/>
            <person name="Reysenbach A.L."/>
        </authorList>
    </citation>
    <scope>NUCLEOTIDE SEQUENCE [LARGE SCALE GENOMIC DNA]</scope>
    <source>
        <strain evidence="2">NZ3</strain>
    </source>
</reference>
<accession>A0A2R7Y607</accession>
<proteinExistence type="predicted"/>
<evidence type="ECO:0000313" key="2">
    <source>
        <dbReference type="EMBL" id="PUA32809.1"/>
    </source>
</evidence>
<keyword evidence="1" id="KW-0812">Transmembrane</keyword>
<dbReference type="AlphaFoldDB" id="A0A2R7Y607"/>
<feature type="transmembrane region" description="Helical" evidence="1">
    <location>
        <begin position="12"/>
        <end position="31"/>
    </location>
</feature>
<sequence length="74" mass="8322">MKILGNVTIPLLLTLYGLIWISLQPVMIYVLSRVFGSSLIGQISGFVTYGLINVVFLYSWFKLAKAIRDSKILD</sequence>
<gene>
    <name evidence="2" type="ORF">B7O98_05060</name>
</gene>